<feature type="transmembrane region" description="Helical" evidence="4">
    <location>
        <begin position="310"/>
        <end position="327"/>
    </location>
</feature>
<dbReference type="PANTHER" id="PTHR43630">
    <property type="entry name" value="POLY-BETA-1,6-N-ACETYL-D-GLUCOSAMINE SYNTHASE"/>
    <property type="match status" value="1"/>
</dbReference>
<dbReference type="Gene3D" id="3.90.550.10">
    <property type="entry name" value="Spore Coat Polysaccharide Biosynthesis Protein SpsA, Chain A"/>
    <property type="match status" value="1"/>
</dbReference>
<evidence type="ECO:0000256" key="4">
    <source>
        <dbReference type="SAM" id="Phobius"/>
    </source>
</evidence>
<keyword evidence="2" id="KW-0328">Glycosyltransferase</keyword>
<dbReference type="EMBL" id="VSFC01000052">
    <property type="protein sequence ID" value="TYA53068.1"/>
    <property type="molecule type" value="Genomic_DNA"/>
</dbReference>
<dbReference type="PANTHER" id="PTHR43630:SF1">
    <property type="entry name" value="POLY-BETA-1,6-N-ACETYL-D-GLUCOSAMINE SYNTHASE"/>
    <property type="match status" value="1"/>
</dbReference>
<feature type="transmembrane region" description="Helical" evidence="4">
    <location>
        <begin position="347"/>
        <end position="365"/>
    </location>
</feature>
<feature type="domain" description="Glycosyltransferase 2-like" evidence="5">
    <location>
        <begin position="41"/>
        <end position="208"/>
    </location>
</feature>
<protein>
    <submittedName>
        <fullName evidence="6">Glycosyltransferase</fullName>
    </submittedName>
</protein>
<keyword evidence="4" id="KW-0472">Membrane</keyword>
<evidence type="ECO:0000313" key="7">
    <source>
        <dbReference type="Proteomes" id="UP000324550"/>
    </source>
</evidence>
<dbReference type="CDD" id="cd04192">
    <property type="entry name" value="GT_2_like_e"/>
    <property type="match status" value="1"/>
</dbReference>
<dbReference type="SUPFAM" id="SSF53448">
    <property type="entry name" value="Nucleotide-diphospho-sugar transferases"/>
    <property type="match status" value="1"/>
</dbReference>
<comment type="similarity">
    <text evidence="1">Belongs to the glycosyltransferase 2 family.</text>
</comment>
<dbReference type="InterPro" id="IPR001173">
    <property type="entry name" value="Glyco_trans_2-like"/>
</dbReference>
<dbReference type="Pfam" id="PF00535">
    <property type="entry name" value="Glycos_transf_2"/>
    <property type="match status" value="1"/>
</dbReference>
<dbReference type="InterPro" id="IPR029044">
    <property type="entry name" value="Nucleotide-diphossugar_trans"/>
</dbReference>
<evidence type="ECO:0000256" key="2">
    <source>
        <dbReference type="ARBA" id="ARBA00022676"/>
    </source>
</evidence>
<dbReference type="RefSeq" id="WP_148456079.1">
    <property type="nucleotide sequence ID" value="NZ_VSFC01000052.1"/>
</dbReference>
<sequence length="374" mass="43176">MMILIFCITFCYLLLIGSFIYGFNKIPNFICQVETEKIKFSVVIPFRNEAENLPVLLNSILKLRYPVANFEILFINDASEDPSEEIIKKKLENTNINFKIIQNKRISNSPKKDAISRAIELASYEWIITTDADCLLPKYWLTCYSNFIHKTNCNLIAAPVTYYNINSFLDIFQTLDFLSLIGATVGGFGLKKPFICNGANLAYKKDVFKILNGFEGNNDIASGDDVFLLQKAIKKHPKSVLFLKAKKAIVLTKSQPNFKSLISQRVRWASKTTHYKNSFGKLTGFVVLLMNTALVSSILLTLFNAFSFKYLLITFTIKIIIDYMLLFKTTSFFNQKYLLKSYLISSIFYPFFSVYIVIISLFPNYKWKNRRYRK</sequence>
<dbReference type="Proteomes" id="UP000324550">
    <property type="component" value="Unassembled WGS sequence"/>
</dbReference>
<dbReference type="AlphaFoldDB" id="A0A5D0G2G6"/>
<keyword evidence="4" id="KW-0812">Transmembrane</keyword>
<keyword evidence="7" id="KW-1185">Reference proteome</keyword>
<evidence type="ECO:0000256" key="3">
    <source>
        <dbReference type="ARBA" id="ARBA00022679"/>
    </source>
</evidence>
<dbReference type="GO" id="GO:0016757">
    <property type="term" value="F:glycosyltransferase activity"/>
    <property type="evidence" value="ECO:0007669"/>
    <property type="project" value="UniProtKB-KW"/>
</dbReference>
<evidence type="ECO:0000313" key="6">
    <source>
        <dbReference type="EMBL" id="TYA53068.1"/>
    </source>
</evidence>
<dbReference type="OrthoDB" id="9805625at2"/>
<comment type="caution">
    <text evidence="6">The sequence shown here is derived from an EMBL/GenBank/DDBJ whole genome shotgun (WGS) entry which is preliminary data.</text>
</comment>
<reference evidence="6 7" key="1">
    <citation type="submission" date="2019-08" db="EMBL/GenBank/DDBJ databases">
        <title>Formosa sediminis sp. nov., isolated from marine sediment.</title>
        <authorList>
            <person name="Cao W.R."/>
        </authorList>
    </citation>
    <scope>NUCLEOTIDE SEQUENCE [LARGE SCALE GENOMIC DNA]</scope>
    <source>
        <strain evidence="6 7">1494</strain>
    </source>
</reference>
<name>A0A5D0G2G6_9FLAO</name>
<keyword evidence="3 6" id="KW-0808">Transferase</keyword>
<gene>
    <name evidence="6" type="ORF">FVF61_10415</name>
</gene>
<evidence type="ECO:0000259" key="5">
    <source>
        <dbReference type="Pfam" id="PF00535"/>
    </source>
</evidence>
<organism evidence="6 7">
    <name type="scientific">Formosa maritima</name>
    <dbReference type="NCBI Taxonomy" id="2592046"/>
    <lineage>
        <taxon>Bacteria</taxon>
        <taxon>Pseudomonadati</taxon>
        <taxon>Bacteroidota</taxon>
        <taxon>Flavobacteriia</taxon>
        <taxon>Flavobacteriales</taxon>
        <taxon>Flavobacteriaceae</taxon>
        <taxon>Formosa</taxon>
    </lineage>
</organism>
<accession>A0A5D0G2G6</accession>
<proteinExistence type="inferred from homology"/>
<feature type="transmembrane region" description="Helical" evidence="4">
    <location>
        <begin position="282"/>
        <end position="303"/>
    </location>
</feature>
<keyword evidence="4" id="KW-1133">Transmembrane helix</keyword>
<evidence type="ECO:0000256" key="1">
    <source>
        <dbReference type="ARBA" id="ARBA00006739"/>
    </source>
</evidence>